<reference evidence="2" key="1">
    <citation type="submission" date="2022-11" db="EMBL/GenBank/DDBJ databases">
        <title>Chromosome-level genome of Pogonophryne albipinna.</title>
        <authorList>
            <person name="Jo E."/>
        </authorList>
    </citation>
    <scope>NUCLEOTIDE SEQUENCE</scope>
    <source>
        <strain evidence="2">SGF0006</strain>
        <tissue evidence="2">Muscle</tissue>
    </source>
</reference>
<evidence type="ECO:0000313" key="2">
    <source>
        <dbReference type="EMBL" id="KAJ4932078.1"/>
    </source>
</evidence>
<sequence length="69" mass="7666">MARPLPVVPQRRERRADGEPQVPGGERGGVRADDPHPEVRRQRGPLLPGRHLRTHTGMIFNTDGVPVIC</sequence>
<evidence type="ECO:0000313" key="3">
    <source>
        <dbReference type="Proteomes" id="UP001219934"/>
    </source>
</evidence>
<comment type="caution">
    <text evidence="2">The sequence shown here is derived from an EMBL/GenBank/DDBJ whole genome shotgun (WGS) entry which is preliminary data.</text>
</comment>
<accession>A0AAD6FEQ0</accession>
<feature type="region of interest" description="Disordered" evidence="1">
    <location>
        <begin position="1"/>
        <end position="52"/>
    </location>
</feature>
<name>A0AAD6FEQ0_9TELE</name>
<keyword evidence="3" id="KW-1185">Reference proteome</keyword>
<protein>
    <submittedName>
        <fullName evidence="2">Uncharacterized protein</fullName>
    </submittedName>
</protein>
<gene>
    <name evidence="2" type="ORF">JOQ06_010508</name>
</gene>
<feature type="compositionally biased region" description="Basic and acidic residues" evidence="1">
    <location>
        <begin position="28"/>
        <end position="41"/>
    </location>
</feature>
<dbReference type="EMBL" id="JAPTMU010000014">
    <property type="protein sequence ID" value="KAJ4932078.1"/>
    <property type="molecule type" value="Genomic_DNA"/>
</dbReference>
<organism evidence="2 3">
    <name type="scientific">Pogonophryne albipinna</name>
    <dbReference type="NCBI Taxonomy" id="1090488"/>
    <lineage>
        <taxon>Eukaryota</taxon>
        <taxon>Metazoa</taxon>
        <taxon>Chordata</taxon>
        <taxon>Craniata</taxon>
        <taxon>Vertebrata</taxon>
        <taxon>Euteleostomi</taxon>
        <taxon>Actinopterygii</taxon>
        <taxon>Neopterygii</taxon>
        <taxon>Teleostei</taxon>
        <taxon>Neoteleostei</taxon>
        <taxon>Acanthomorphata</taxon>
        <taxon>Eupercaria</taxon>
        <taxon>Perciformes</taxon>
        <taxon>Notothenioidei</taxon>
        <taxon>Pogonophryne</taxon>
    </lineage>
</organism>
<dbReference type="Proteomes" id="UP001219934">
    <property type="component" value="Unassembled WGS sequence"/>
</dbReference>
<proteinExistence type="predicted"/>
<evidence type="ECO:0000256" key="1">
    <source>
        <dbReference type="SAM" id="MobiDB-lite"/>
    </source>
</evidence>
<dbReference type="AlphaFoldDB" id="A0AAD6FEQ0"/>